<dbReference type="CDD" id="cd24013">
    <property type="entry name" value="ASKHA_ATPase_BT3980-like"/>
    <property type="match status" value="1"/>
</dbReference>
<keyword evidence="2" id="KW-1185">Reference proteome</keyword>
<dbReference type="RefSeq" id="WP_255025480.1">
    <property type="nucleotide sequence ID" value="NZ_JANDHW010000002.1"/>
</dbReference>
<evidence type="ECO:0000313" key="2">
    <source>
        <dbReference type="Proteomes" id="UP001205603"/>
    </source>
</evidence>
<name>A0ABT1MFN8_9BACT</name>
<reference evidence="1 2" key="1">
    <citation type="submission" date="2022-07" db="EMBL/GenBank/DDBJ databases">
        <title>Fecal culturing of patients with breast cancer.</title>
        <authorList>
            <person name="Teng N.M.Y."/>
            <person name="Kiu R."/>
            <person name="Evans R."/>
            <person name="Baker D.J."/>
            <person name="Zenner C."/>
            <person name="Robinson S.D."/>
            <person name="Hall L.J."/>
        </authorList>
    </citation>
    <scope>NUCLEOTIDE SEQUENCE [LARGE SCALE GENOMIC DNA]</scope>
    <source>
        <strain evidence="1 2">LH1063</strain>
    </source>
</reference>
<proteinExistence type="predicted"/>
<sequence>MTERFNLETEKTGQYILLIRIEPEGFCFAAYNPAVNGSFTSYRIPVNKNEDLLKVLEEAVYEDPVLLCPFQKIYILLQTERFTFVPQILETEGETEPYYHYCHTEKEENILENRLEKNGIYNLFGIDKDLYAFLQRTFDNPMILHHLSPLCEYFYTKSRLGNNGKMYVNLQKKQIDILCFNKKGLLLANTFPYEHINDGAYHILNVWQQIGLDQMRDEVQLAGESEPKKMITHILQEYISYVIPSVFPAQLFKMGKGTMGVPFDMIITPLSGL</sequence>
<dbReference type="InterPro" id="IPR024213">
    <property type="entry name" value="DUF3822"/>
</dbReference>
<comment type="caution">
    <text evidence="1">The sequence shown here is derived from an EMBL/GenBank/DDBJ whole genome shotgun (WGS) entry which is preliminary data.</text>
</comment>
<evidence type="ECO:0000313" key="1">
    <source>
        <dbReference type="EMBL" id="MCP9610869.1"/>
    </source>
</evidence>
<protein>
    <submittedName>
        <fullName evidence="1">DUF3822 family protein</fullName>
    </submittedName>
</protein>
<dbReference type="Proteomes" id="UP001205603">
    <property type="component" value="Unassembled WGS sequence"/>
</dbReference>
<organism evidence="1 2">
    <name type="scientific">Coprobacter tertius</name>
    <dbReference type="NCBI Taxonomy" id="2944915"/>
    <lineage>
        <taxon>Bacteria</taxon>
        <taxon>Pseudomonadati</taxon>
        <taxon>Bacteroidota</taxon>
        <taxon>Bacteroidia</taxon>
        <taxon>Bacteroidales</taxon>
        <taxon>Barnesiellaceae</taxon>
        <taxon>Coprobacter</taxon>
    </lineage>
</organism>
<dbReference type="Gene3D" id="3.30.420.260">
    <property type="match status" value="1"/>
</dbReference>
<dbReference type="Gene3D" id="3.30.420.250">
    <property type="match status" value="1"/>
</dbReference>
<accession>A0ABT1MFN8</accession>
<dbReference type="EMBL" id="JANDHW010000002">
    <property type="protein sequence ID" value="MCP9610869.1"/>
    <property type="molecule type" value="Genomic_DNA"/>
</dbReference>
<dbReference type="Pfam" id="PF12864">
    <property type="entry name" value="DUF3822"/>
    <property type="match status" value="1"/>
</dbReference>
<gene>
    <name evidence="1" type="ORF">NMU02_02030</name>
</gene>